<evidence type="ECO:0000256" key="2">
    <source>
        <dbReference type="ARBA" id="ARBA00010792"/>
    </source>
</evidence>
<dbReference type="InterPro" id="IPR032816">
    <property type="entry name" value="VTT_dom"/>
</dbReference>
<comment type="caution">
    <text evidence="7">The sequence shown here is derived from an EMBL/GenBank/DDBJ whole genome shotgun (WGS) entry which is preliminary data.</text>
</comment>
<protein>
    <submittedName>
        <fullName evidence="7">Uncharacterized protein</fullName>
    </submittedName>
</protein>
<dbReference type="SUPFAM" id="SSF48317">
    <property type="entry name" value="Acid phosphatase/Vanadium-dependent haloperoxidase"/>
    <property type="match status" value="1"/>
</dbReference>
<keyword evidence="3" id="KW-1003">Cell membrane</keyword>
<dbReference type="AlphaFoldDB" id="A0A2S6EZM6"/>
<dbReference type="EMBL" id="PQWY01000011">
    <property type="protein sequence ID" value="PPK30626.1"/>
    <property type="molecule type" value="Genomic_DNA"/>
</dbReference>
<evidence type="ECO:0000256" key="4">
    <source>
        <dbReference type="ARBA" id="ARBA00022692"/>
    </source>
</evidence>
<evidence type="ECO:0000256" key="6">
    <source>
        <dbReference type="ARBA" id="ARBA00023136"/>
    </source>
</evidence>
<reference evidence="7 8" key="1">
    <citation type="submission" date="2018-02" db="EMBL/GenBank/DDBJ databases">
        <title>Draft genome sequences of four Legionella pneumophila clinical strains isolated in Ontario.</title>
        <authorList>
            <person name="Fortuna A."/>
            <person name="Ramnarine R."/>
            <person name="Li A."/>
            <person name="Frantz C."/>
            <person name="Mallo G."/>
        </authorList>
    </citation>
    <scope>NUCLEOTIDE SEQUENCE [LARGE SCALE GENOMIC DNA]</scope>
    <source>
        <strain evidence="7 8">LG61</strain>
    </source>
</reference>
<evidence type="ECO:0000313" key="8">
    <source>
        <dbReference type="Proteomes" id="UP000239239"/>
    </source>
</evidence>
<gene>
    <name evidence="7" type="ORF">C3928_07625</name>
</gene>
<dbReference type="GO" id="GO:0005886">
    <property type="term" value="C:plasma membrane"/>
    <property type="evidence" value="ECO:0007669"/>
    <property type="project" value="UniProtKB-SubCell"/>
</dbReference>
<organism evidence="7 8">
    <name type="scientific">Legionella pneumophila</name>
    <dbReference type="NCBI Taxonomy" id="446"/>
    <lineage>
        <taxon>Bacteria</taxon>
        <taxon>Pseudomonadati</taxon>
        <taxon>Pseudomonadota</taxon>
        <taxon>Gammaproteobacteria</taxon>
        <taxon>Legionellales</taxon>
        <taxon>Legionellaceae</taxon>
        <taxon>Legionella</taxon>
    </lineage>
</organism>
<dbReference type="Proteomes" id="UP000239239">
    <property type="component" value="Unassembled WGS sequence"/>
</dbReference>
<dbReference type="PANTHER" id="PTHR30353:SF15">
    <property type="entry name" value="INNER MEMBRANE PROTEIN YABI"/>
    <property type="match status" value="1"/>
</dbReference>
<evidence type="ECO:0000313" key="7">
    <source>
        <dbReference type="EMBL" id="PPK30626.1"/>
    </source>
</evidence>
<comment type="subcellular location">
    <subcellularLocation>
        <location evidence="1">Cell membrane</location>
        <topology evidence="1">Multi-pass membrane protein</topology>
    </subcellularLocation>
</comment>
<proteinExistence type="inferred from homology"/>
<accession>A0A2S6EZM6</accession>
<dbReference type="InterPro" id="IPR025902">
    <property type="entry name" value="LssY-like-C_dom"/>
</dbReference>
<keyword evidence="5" id="KW-1133">Transmembrane helix</keyword>
<keyword evidence="6" id="KW-0472">Membrane</keyword>
<evidence type="ECO:0000256" key="1">
    <source>
        <dbReference type="ARBA" id="ARBA00004651"/>
    </source>
</evidence>
<sequence>MNLLADYVQPMTYWLQANPHWSLFITFLIALSESLAVIGSIIPGSVTMTAIGILAGSGIMRIDLTLLAATLGAVCGDSLSYFLGYFYSDRLIEIWPFRKYPGLLKYGKEFFASHGGKSVLIGRFVGPLRSIIPVIAGIMHMKQWRFLIANVVSAIGWSILYVMPGVLIGAAGHELSAEGATRFFILILVILAVIWLTSLVLKWLFIKLNSFLRSNLHRFWLGIKTSPRLSKVYYAITPAQEENHYNTVGLILITLVIFFLFLTLAIFTIEGQLLDYINVPVHFFMQSVHSSLLEAFFIVCAQLTSKSTLIGLFIVSCVWFIYHKNYRATVYLSSITLFSCFIALFLTKMIDSPRPQGLLVTLPGSSFPSISISIATALYGFILFYINSKYSLITSSFKTIILIVLGLSGFANIYLGDFWFSDVLAAYLLGAEICLIHCLVYRRFRTSIIKNEHPLMMLMSLFMVIVLTTAISTAVNFKELVHDHMPYHKEFTLTEKQWWDQKRPLLPLYRLSRIGKRISLLNIQYVGDLDTLQNKLEQFGWEPQSDKTFFTRLLMRMNNTPSNVKLPLLTQLFENKKPGLIMTYQDKKSRLILDLTIWQSNYYLSDPKRIVWIGSIHQNIFNLKQKKSKHDLSPVLNPLSYVIPALDDFTLRRIVLSDNLIKTSVFPTAPFILLIKTK</sequence>
<evidence type="ECO:0000256" key="3">
    <source>
        <dbReference type="ARBA" id="ARBA00022475"/>
    </source>
</evidence>
<dbReference type="OrthoDB" id="9780918at2"/>
<dbReference type="PANTHER" id="PTHR30353">
    <property type="entry name" value="INNER MEMBRANE PROTEIN DEDA-RELATED"/>
    <property type="match status" value="1"/>
</dbReference>
<keyword evidence="4" id="KW-0812">Transmembrane</keyword>
<dbReference type="InterPro" id="IPR032818">
    <property type="entry name" value="DedA-like"/>
</dbReference>
<dbReference type="Gene3D" id="1.20.144.10">
    <property type="entry name" value="Phosphatidic acid phosphatase type 2/haloperoxidase"/>
    <property type="match status" value="1"/>
</dbReference>
<name>A0A2S6EZM6_LEGPN</name>
<dbReference type="RefSeq" id="WP_027227014.1">
    <property type="nucleotide sequence ID" value="NZ_CP017601.1"/>
</dbReference>
<evidence type="ECO:0000256" key="5">
    <source>
        <dbReference type="ARBA" id="ARBA00022989"/>
    </source>
</evidence>
<dbReference type="Pfam" id="PF09335">
    <property type="entry name" value="VTT_dom"/>
    <property type="match status" value="1"/>
</dbReference>
<comment type="similarity">
    <text evidence="2">Belongs to the DedA family.</text>
</comment>
<dbReference type="Pfam" id="PF14067">
    <property type="entry name" value="LssY_C"/>
    <property type="match status" value="1"/>
</dbReference>
<dbReference type="InterPro" id="IPR036938">
    <property type="entry name" value="PAP2/HPO_sf"/>
</dbReference>